<proteinExistence type="predicted"/>
<sequence length="68" mass="7440">MLSTPSYAAHAINGEIAQASAVFISHLILHLGLAPRVTSVEALNGRRRLTITVYAYSKKHVLKNFIHA</sequence>
<comment type="caution">
    <text evidence="1">The sequence shown here is derived from an EMBL/GenBank/DDBJ whole genome shotgun (WGS) entry which is preliminary data.</text>
</comment>
<name>A0A0P9URJ5_9PSED</name>
<dbReference type="EMBL" id="LJQT01000140">
    <property type="protein sequence ID" value="KPX91885.1"/>
    <property type="molecule type" value="Genomic_DNA"/>
</dbReference>
<evidence type="ECO:0000313" key="2">
    <source>
        <dbReference type="Proteomes" id="UP000050455"/>
    </source>
</evidence>
<dbReference type="Proteomes" id="UP000050455">
    <property type="component" value="Unassembled WGS sequence"/>
</dbReference>
<protein>
    <submittedName>
        <fullName evidence="1">Uncharacterized protein</fullName>
    </submittedName>
</protein>
<reference evidence="1 2" key="1">
    <citation type="submission" date="2015-09" db="EMBL/GenBank/DDBJ databases">
        <title>Genome announcement of multiple Pseudomonas syringae strains.</title>
        <authorList>
            <person name="Thakur S."/>
            <person name="Wang P.W."/>
            <person name="Gong Y."/>
            <person name="Weir B.S."/>
            <person name="Guttman D.S."/>
        </authorList>
    </citation>
    <scope>NUCLEOTIDE SEQUENCE [LARGE SCALE GENOMIC DNA]</scope>
    <source>
        <strain evidence="1 2">ICMP6289</strain>
    </source>
</reference>
<organism evidence="1 2">
    <name type="scientific">Pseudomonas meliae</name>
    <dbReference type="NCBI Taxonomy" id="86176"/>
    <lineage>
        <taxon>Bacteria</taxon>
        <taxon>Pseudomonadati</taxon>
        <taxon>Pseudomonadota</taxon>
        <taxon>Gammaproteobacteria</taxon>
        <taxon>Pseudomonadales</taxon>
        <taxon>Pseudomonadaceae</taxon>
        <taxon>Pseudomonas</taxon>
    </lineage>
</organism>
<evidence type="ECO:0000313" key="1">
    <source>
        <dbReference type="EMBL" id="KPX91885.1"/>
    </source>
</evidence>
<keyword evidence="2" id="KW-1185">Reference proteome</keyword>
<dbReference type="PATRIC" id="fig|86176.4.peg.3394"/>
<dbReference type="AlphaFoldDB" id="A0A0P9URJ5"/>
<accession>A0A0P9URJ5</accession>
<gene>
    <name evidence="1" type="ORF">ALO64_03058</name>
</gene>